<dbReference type="InterPro" id="IPR036691">
    <property type="entry name" value="Endo/exonu/phosph_ase_sf"/>
</dbReference>
<protein>
    <recommendedName>
        <fullName evidence="3">Endonuclease/exonuclease/phosphatase domain-containing protein</fullName>
    </recommendedName>
</protein>
<proteinExistence type="predicted"/>
<organism evidence="1 2">
    <name type="scientific">Rousettus aegyptiacus</name>
    <name type="common">Egyptian fruit bat</name>
    <name type="synonym">Pteropus aegyptiacus</name>
    <dbReference type="NCBI Taxonomy" id="9407"/>
    <lineage>
        <taxon>Eukaryota</taxon>
        <taxon>Metazoa</taxon>
        <taxon>Chordata</taxon>
        <taxon>Craniata</taxon>
        <taxon>Vertebrata</taxon>
        <taxon>Euteleostomi</taxon>
        <taxon>Mammalia</taxon>
        <taxon>Eutheria</taxon>
        <taxon>Laurasiatheria</taxon>
        <taxon>Chiroptera</taxon>
        <taxon>Yinpterochiroptera</taxon>
        <taxon>Pteropodoidea</taxon>
        <taxon>Pteropodidae</taxon>
        <taxon>Rousettinae</taxon>
        <taxon>Rousettus</taxon>
    </lineage>
</organism>
<evidence type="ECO:0008006" key="3">
    <source>
        <dbReference type="Google" id="ProtNLM"/>
    </source>
</evidence>
<dbReference type="AlphaFoldDB" id="A0A7J8KB17"/>
<dbReference type="Gene3D" id="3.60.10.10">
    <property type="entry name" value="Endonuclease/exonuclease/phosphatase"/>
    <property type="match status" value="1"/>
</dbReference>
<evidence type="ECO:0000313" key="2">
    <source>
        <dbReference type="Proteomes" id="UP000593571"/>
    </source>
</evidence>
<gene>
    <name evidence="1" type="ORF">HJG63_007906</name>
</gene>
<accession>A0A7J8KB17</accession>
<dbReference type="EMBL" id="JACASE010000001">
    <property type="protein sequence ID" value="KAF6506055.1"/>
    <property type="molecule type" value="Genomic_DNA"/>
</dbReference>
<evidence type="ECO:0000313" key="1">
    <source>
        <dbReference type="EMBL" id="KAF6506055.1"/>
    </source>
</evidence>
<dbReference type="Proteomes" id="UP000593571">
    <property type="component" value="Unassembled WGS sequence"/>
</dbReference>
<name>A0A7J8KB17_ROUAE</name>
<sequence length="148" mass="16879">MIKRSIQQEDITLVNICAPNVGAPKHIKQILTDIKGESDSNTVIVGEFNTPVTSRVRSSKQETNKETKTLNDILDKMNLVDIFRTFHPKAAECTFFFKCTWNISTTDHMSGHKTQINKFKNEIIPSIFSDHKGMKLEINCKKKKNPQT</sequence>
<dbReference type="SUPFAM" id="SSF56219">
    <property type="entry name" value="DNase I-like"/>
    <property type="match status" value="1"/>
</dbReference>
<comment type="caution">
    <text evidence="1">The sequence shown here is derived from an EMBL/GenBank/DDBJ whole genome shotgun (WGS) entry which is preliminary data.</text>
</comment>
<keyword evidence="2" id="KW-1185">Reference proteome</keyword>
<reference evidence="1 2" key="1">
    <citation type="journal article" date="2020" name="Nature">
        <title>Six reference-quality genomes reveal evolution of bat adaptations.</title>
        <authorList>
            <person name="Jebb D."/>
            <person name="Huang Z."/>
            <person name="Pippel M."/>
            <person name="Hughes G.M."/>
            <person name="Lavrichenko K."/>
            <person name="Devanna P."/>
            <person name="Winkler S."/>
            <person name="Jermiin L.S."/>
            <person name="Skirmuntt E.C."/>
            <person name="Katzourakis A."/>
            <person name="Burkitt-Gray L."/>
            <person name="Ray D.A."/>
            <person name="Sullivan K.A.M."/>
            <person name="Roscito J.G."/>
            <person name="Kirilenko B.M."/>
            <person name="Davalos L.M."/>
            <person name="Corthals A.P."/>
            <person name="Power M.L."/>
            <person name="Jones G."/>
            <person name="Ransome R.D."/>
            <person name="Dechmann D.K.N."/>
            <person name="Locatelli A.G."/>
            <person name="Puechmaille S.J."/>
            <person name="Fedrigo O."/>
            <person name="Jarvis E.D."/>
            <person name="Hiller M."/>
            <person name="Vernes S.C."/>
            <person name="Myers E.W."/>
            <person name="Teeling E.C."/>
        </authorList>
    </citation>
    <scope>NUCLEOTIDE SEQUENCE [LARGE SCALE GENOMIC DNA]</scope>
    <source>
        <strain evidence="1">MRouAeg1</strain>
        <tissue evidence="1">Muscle</tissue>
    </source>
</reference>